<evidence type="ECO:0000313" key="4">
    <source>
        <dbReference type="Proteomes" id="UP000065533"/>
    </source>
</evidence>
<proteinExistence type="predicted"/>
<dbReference type="Gene3D" id="2.60.40.1260">
    <property type="entry name" value="Lamin Tail domain"/>
    <property type="match status" value="1"/>
</dbReference>
<dbReference type="CDD" id="cd07731">
    <property type="entry name" value="ComA-like_MBL-fold"/>
    <property type="match status" value="1"/>
</dbReference>
<name>A0ABM5X0R0_9BACL</name>
<dbReference type="Proteomes" id="UP000065533">
    <property type="component" value="Chromosome"/>
</dbReference>
<dbReference type="InterPro" id="IPR036866">
    <property type="entry name" value="RibonucZ/Hydroxyglut_hydro"/>
</dbReference>
<dbReference type="InterPro" id="IPR001322">
    <property type="entry name" value="Lamin_tail_dom"/>
</dbReference>
<dbReference type="EMBL" id="CP013661">
    <property type="protein sequence ID" value="ALS80199.1"/>
    <property type="molecule type" value="Genomic_DNA"/>
</dbReference>
<dbReference type="InterPro" id="IPR035681">
    <property type="entry name" value="ComA-like_MBL"/>
</dbReference>
<dbReference type="Gene3D" id="3.60.15.10">
    <property type="entry name" value="Ribonuclease Z/Hydroxyacylglutathione hydrolase-like"/>
    <property type="match status" value="1"/>
</dbReference>
<dbReference type="InterPro" id="IPR036415">
    <property type="entry name" value="Lamin_tail_dom_sf"/>
</dbReference>
<accession>A0ABM5X0R0</accession>
<dbReference type="PANTHER" id="PTHR30619:SF7">
    <property type="entry name" value="BETA-LACTAMASE DOMAIN PROTEIN"/>
    <property type="match status" value="1"/>
</dbReference>
<dbReference type="PROSITE" id="PS51841">
    <property type="entry name" value="LTD"/>
    <property type="match status" value="1"/>
</dbReference>
<dbReference type="PANTHER" id="PTHR30619">
    <property type="entry name" value="DNA INTERNALIZATION/COMPETENCE PROTEIN COMEC/REC2"/>
    <property type="match status" value="1"/>
</dbReference>
<evidence type="ECO:0000313" key="3">
    <source>
        <dbReference type="EMBL" id="ALS80199.1"/>
    </source>
</evidence>
<evidence type="ECO:0000256" key="1">
    <source>
        <dbReference type="SAM" id="MobiDB-lite"/>
    </source>
</evidence>
<keyword evidence="4" id="KW-1185">Reference proteome</keyword>
<feature type="region of interest" description="Disordered" evidence="1">
    <location>
        <begin position="177"/>
        <end position="198"/>
    </location>
</feature>
<dbReference type="Pfam" id="PF00932">
    <property type="entry name" value="LTD"/>
    <property type="match status" value="1"/>
</dbReference>
<evidence type="ECO:0000259" key="2">
    <source>
        <dbReference type="PROSITE" id="PS51841"/>
    </source>
</evidence>
<gene>
    <name evidence="3" type="ORF">AUO94_00435</name>
</gene>
<organism evidence="3 4">
    <name type="scientific">Planococcus kocurii</name>
    <dbReference type="NCBI Taxonomy" id="1374"/>
    <lineage>
        <taxon>Bacteria</taxon>
        <taxon>Bacillati</taxon>
        <taxon>Bacillota</taxon>
        <taxon>Bacilli</taxon>
        <taxon>Bacillales</taxon>
        <taxon>Caryophanaceae</taxon>
        <taxon>Planococcus</taxon>
    </lineage>
</organism>
<reference evidence="3" key="1">
    <citation type="submission" date="2016-01" db="EMBL/GenBank/DDBJ databases">
        <title>Complete genome of Planococcus kocurri type strain.</title>
        <authorList>
            <person name="See-Too W.S."/>
        </authorList>
    </citation>
    <scope>NUCLEOTIDE SEQUENCE [LARGE SCALE GENOMIC DNA]</scope>
    <source>
        <strain evidence="3">ATCC 43650</strain>
    </source>
</reference>
<dbReference type="InterPro" id="IPR052159">
    <property type="entry name" value="Competence_DNA_uptake"/>
</dbReference>
<dbReference type="SUPFAM" id="SSF74853">
    <property type="entry name" value="Lamin A/C globular tail domain"/>
    <property type="match status" value="1"/>
</dbReference>
<sequence>MNSFPVTKFYDSGKVHTTDTYYELLQLIDTKNIAFEVPKMGQKLPFDSVLGVQVLNVDSKASDNNDASIVLKAKYGKVSFLLTGDADVAIENTMLPKYDLKSTYLKAGHHGSNTSSSSNFINEVYPMGTVLSYGKDNSYGHPHKEVVSRLTTVKSKIYSTAVSGDVTVTTNGQAHSVSAKAWTPPTTTPTPPSAGTTGKLQVVKKDLSTEIVSIQNVGTTDVAMAGWKLVSVQGNQSFTFPTYTLKAGANVHVTSGPNAKSGGNYLKWTTANIWLNSGDPAKLYDSKGALIHEVK</sequence>
<dbReference type="SUPFAM" id="SSF56281">
    <property type="entry name" value="Metallo-hydrolase/oxidoreductase"/>
    <property type="match status" value="1"/>
</dbReference>
<feature type="domain" description="LTD" evidence="2">
    <location>
        <begin position="185"/>
        <end position="295"/>
    </location>
</feature>
<protein>
    <submittedName>
        <fullName evidence="3">Competence protein</fullName>
    </submittedName>
</protein>